<feature type="region of interest" description="Disordered" evidence="1">
    <location>
        <begin position="1"/>
        <end position="23"/>
    </location>
</feature>
<dbReference type="RefSeq" id="WP_053236347.1">
    <property type="nucleotide sequence ID" value="NZ_CP011125.1"/>
</dbReference>
<keyword evidence="4" id="KW-1185">Reference proteome</keyword>
<gene>
    <name evidence="3" type="ORF">DB32_006432</name>
</gene>
<dbReference type="KEGG" id="samy:DB32_006432"/>
<dbReference type="AlphaFoldDB" id="A0A0F6W7J8"/>
<dbReference type="EMBL" id="CP011125">
    <property type="protein sequence ID" value="AKF09283.1"/>
    <property type="molecule type" value="Genomic_DNA"/>
</dbReference>
<keyword evidence="2" id="KW-0472">Membrane</keyword>
<dbReference type="STRING" id="927083.DB32_006432"/>
<evidence type="ECO:0000313" key="4">
    <source>
        <dbReference type="Proteomes" id="UP000034883"/>
    </source>
</evidence>
<evidence type="ECO:0000256" key="2">
    <source>
        <dbReference type="SAM" id="Phobius"/>
    </source>
</evidence>
<evidence type="ECO:0000313" key="3">
    <source>
        <dbReference type="EMBL" id="AKF09283.1"/>
    </source>
</evidence>
<name>A0A0F6W7J8_9BACT</name>
<keyword evidence="2" id="KW-1133">Transmembrane helix</keyword>
<reference evidence="3 4" key="1">
    <citation type="submission" date="2015-03" db="EMBL/GenBank/DDBJ databases">
        <title>Genome assembly of Sandaracinus amylolyticus DSM 53668.</title>
        <authorList>
            <person name="Sharma G."/>
            <person name="Subramanian S."/>
        </authorList>
    </citation>
    <scope>NUCLEOTIDE SEQUENCE [LARGE SCALE GENOMIC DNA]</scope>
    <source>
        <strain evidence="3 4">DSM 53668</strain>
    </source>
</reference>
<dbReference type="Proteomes" id="UP000034883">
    <property type="component" value="Chromosome"/>
</dbReference>
<feature type="transmembrane region" description="Helical" evidence="2">
    <location>
        <begin position="31"/>
        <end position="50"/>
    </location>
</feature>
<sequence length="205" mass="22538">MSDGGFTPLTPIGGPSLEQEEKALRSGRGRMLAAMIVAVLAAGAGFAWFVSSSGPSEYGQLGRQINGMRAEHFDAFWACALPREDLRDLRNDQQLRSEIAERAAQPRAYAQHVRGQCMVHLDEHLPPLDALILPDDLQPGVRDLRTAVEAQRSAWSAFLARLDQTEGGFVAEDAEDELTAIARGWYEYKVAHSAINDVLRAHIDD</sequence>
<accession>A0A0F6W7J8</accession>
<keyword evidence="2" id="KW-0812">Transmembrane</keyword>
<organism evidence="3 4">
    <name type="scientific">Sandaracinus amylolyticus</name>
    <dbReference type="NCBI Taxonomy" id="927083"/>
    <lineage>
        <taxon>Bacteria</taxon>
        <taxon>Pseudomonadati</taxon>
        <taxon>Myxococcota</taxon>
        <taxon>Polyangia</taxon>
        <taxon>Polyangiales</taxon>
        <taxon>Sandaracinaceae</taxon>
        <taxon>Sandaracinus</taxon>
    </lineage>
</organism>
<proteinExistence type="predicted"/>
<evidence type="ECO:0000256" key="1">
    <source>
        <dbReference type="SAM" id="MobiDB-lite"/>
    </source>
</evidence>
<protein>
    <submittedName>
        <fullName evidence="3">Uncharacterized protein</fullName>
    </submittedName>
</protein>